<dbReference type="RefSeq" id="WP_246903032.1">
    <property type="nucleotide sequence ID" value="NZ_JALJRB010000002.1"/>
</dbReference>
<protein>
    <submittedName>
        <fullName evidence="1">Uncharacterized protein</fullName>
    </submittedName>
</protein>
<dbReference type="AlphaFoldDB" id="A0AA41UJT9"/>
<accession>A0AA41UJT9</accession>
<dbReference type="Proteomes" id="UP001165427">
    <property type="component" value="Unassembled WGS sequence"/>
</dbReference>
<name>A0AA41UJT9_9BACT</name>
<comment type="caution">
    <text evidence="1">The sequence shown here is derived from an EMBL/GenBank/DDBJ whole genome shotgun (WGS) entry which is preliminary data.</text>
</comment>
<evidence type="ECO:0000313" key="2">
    <source>
        <dbReference type="Proteomes" id="UP001165427"/>
    </source>
</evidence>
<gene>
    <name evidence="1" type="ORF">MRX98_03545</name>
</gene>
<sequence length="214" mass="24384">MADNDAAESKNIAAEWAESAFTELRSRQSVRATFKLTDRCIDAISIVAAQLGIKQKSLFDHLFSDTDNLAAIARKFRNRRLEPSNRIQKTYVISRGALVSLEDVARSFNAPRDALIEVSVQRLLPVIADERRRHIKRKEMYDRIHKHLQAGRKLLRAAMAELGEEDLLTNRLSAAMTGYENAFKHMTAFIEKSEGIETFEPENYGKVDIVFEED</sequence>
<keyword evidence="2" id="KW-1185">Reference proteome</keyword>
<reference evidence="1" key="1">
    <citation type="submission" date="2022-04" db="EMBL/GenBank/DDBJ databases">
        <title>Desulfatitalea alkaliphila sp. nov., a novel anaerobic sulfate-reducing bacterium isolated from terrestrial mud volcano, Taman Peninsula, Russia.</title>
        <authorList>
            <person name="Khomyakova M.A."/>
            <person name="Merkel A.Y."/>
            <person name="Slobodkin A.I."/>
        </authorList>
    </citation>
    <scope>NUCLEOTIDE SEQUENCE</scope>
    <source>
        <strain evidence="1">M08but</strain>
    </source>
</reference>
<dbReference type="EMBL" id="JALJRB010000002">
    <property type="protein sequence ID" value="MCJ8499636.1"/>
    <property type="molecule type" value="Genomic_DNA"/>
</dbReference>
<proteinExistence type="predicted"/>
<organism evidence="1 2">
    <name type="scientific">Desulfatitalea alkaliphila</name>
    <dbReference type="NCBI Taxonomy" id="2929485"/>
    <lineage>
        <taxon>Bacteria</taxon>
        <taxon>Pseudomonadati</taxon>
        <taxon>Thermodesulfobacteriota</taxon>
        <taxon>Desulfobacteria</taxon>
        <taxon>Desulfobacterales</taxon>
        <taxon>Desulfosarcinaceae</taxon>
        <taxon>Desulfatitalea</taxon>
    </lineage>
</organism>
<evidence type="ECO:0000313" key="1">
    <source>
        <dbReference type="EMBL" id="MCJ8499636.1"/>
    </source>
</evidence>